<feature type="compositionally biased region" description="Basic residues" evidence="1">
    <location>
        <begin position="31"/>
        <end position="41"/>
    </location>
</feature>
<sequence>MQRLQPTLNSSLSLNLSLDLILIQIFHQRKRRRGHRPRSRRAPAPARRPAQARTAYSNRGIRPLGLRRHRHRHRHPMKARLALWMWKPWDWLPVPVPVPVDAFYPRWFRHGMADGLRERRRAARRLFLFDLRLNYDSNFTAVFLDSSLFLRLILAGTALNTTLNTIHLRRALTSRRRRQAHQTIQRYTFLILPRQPDTRLLHLQVRVQLLLLPMMHLYNLLHPPLRKTRNRIHLLPTLPSTSTSTSTATPKQNNIPNTNPRPPPCTPTPIPSLAMALLAEPKAEVQRPK</sequence>
<dbReference type="HOGENOM" id="CLU_963271_0_0_1"/>
<dbReference type="AlphaFoldDB" id="A0A067TMQ0"/>
<accession>A0A067TMQ0</accession>
<protein>
    <submittedName>
        <fullName evidence="2">Uncharacterized protein</fullName>
    </submittedName>
</protein>
<proteinExistence type="predicted"/>
<keyword evidence="3" id="KW-1185">Reference proteome</keyword>
<reference evidence="3" key="1">
    <citation type="journal article" date="2014" name="Proc. Natl. Acad. Sci. U.S.A.">
        <title>Extensive sampling of basidiomycete genomes demonstrates inadequacy of the white-rot/brown-rot paradigm for wood decay fungi.</title>
        <authorList>
            <person name="Riley R."/>
            <person name="Salamov A.A."/>
            <person name="Brown D.W."/>
            <person name="Nagy L.G."/>
            <person name="Floudas D."/>
            <person name="Held B.W."/>
            <person name="Levasseur A."/>
            <person name="Lombard V."/>
            <person name="Morin E."/>
            <person name="Otillar R."/>
            <person name="Lindquist E.A."/>
            <person name="Sun H."/>
            <person name="LaButti K.M."/>
            <person name="Schmutz J."/>
            <person name="Jabbour D."/>
            <person name="Luo H."/>
            <person name="Baker S.E."/>
            <person name="Pisabarro A.G."/>
            <person name="Walton J.D."/>
            <person name="Blanchette R.A."/>
            <person name="Henrissat B."/>
            <person name="Martin F."/>
            <person name="Cullen D."/>
            <person name="Hibbett D.S."/>
            <person name="Grigoriev I.V."/>
        </authorList>
    </citation>
    <scope>NUCLEOTIDE SEQUENCE [LARGE SCALE GENOMIC DNA]</scope>
    <source>
        <strain evidence="3">CBS 339.88</strain>
    </source>
</reference>
<feature type="region of interest" description="Disordered" evidence="1">
    <location>
        <begin position="236"/>
        <end position="271"/>
    </location>
</feature>
<dbReference type="EMBL" id="KL142372">
    <property type="protein sequence ID" value="KDR80248.1"/>
    <property type="molecule type" value="Genomic_DNA"/>
</dbReference>
<feature type="compositionally biased region" description="Low complexity" evidence="1">
    <location>
        <begin position="42"/>
        <end position="54"/>
    </location>
</feature>
<feature type="compositionally biased region" description="Low complexity" evidence="1">
    <location>
        <begin position="236"/>
        <end position="258"/>
    </location>
</feature>
<organism evidence="2 3">
    <name type="scientific">Galerina marginata (strain CBS 339.88)</name>
    <dbReference type="NCBI Taxonomy" id="685588"/>
    <lineage>
        <taxon>Eukaryota</taxon>
        <taxon>Fungi</taxon>
        <taxon>Dikarya</taxon>
        <taxon>Basidiomycota</taxon>
        <taxon>Agaricomycotina</taxon>
        <taxon>Agaricomycetes</taxon>
        <taxon>Agaricomycetidae</taxon>
        <taxon>Agaricales</taxon>
        <taxon>Agaricineae</taxon>
        <taxon>Strophariaceae</taxon>
        <taxon>Galerina</taxon>
    </lineage>
</organism>
<evidence type="ECO:0000313" key="2">
    <source>
        <dbReference type="EMBL" id="KDR80248.1"/>
    </source>
</evidence>
<feature type="compositionally biased region" description="Pro residues" evidence="1">
    <location>
        <begin position="259"/>
        <end position="270"/>
    </location>
</feature>
<dbReference type="Proteomes" id="UP000027222">
    <property type="component" value="Unassembled WGS sequence"/>
</dbReference>
<evidence type="ECO:0000256" key="1">
    <source>
        <dbReference type="SAM" id="MobiDB-lite"/>
    </source>
</evidence>
<evidence type="ECO:0000313" key="3">
    <source>
        <dbReference type="Proteomes" id="UP000027222"/>
    </source>
</evidence>
<feature type="region of interest" description="Disordered" evidence="1">
    <location>
        <begin position="31"/>
        <end position="54"/>
    </location>
</feature>
<name>A0A067TMQ0_GALM3</name>
<gene>
    <name evidence="2" type="ORF">GALMADRAFT_223141</name>
</gene>